<dbReference type="Gene3D" id="3.20.20.80">
    <property type="entry name" value="Glycosidases"/>
    <property type="match status" value="1"/>
</dbReference>
<evidence type="ECO:0000313" key="4">
    <source>
        <dbReference type="EMBL" id="RLM27116.1"/>
    </source>
</evidence>
<dbReference type="Proteomes" id="UP000285972">
    <property type="component" value="Unassembled WGS sequence"/>
</dbReference>
<comment type="caution">
    <text evidence="4">The sequence shown here is derived from an EMBL/GenBank/DDBJ whole genome shotgun (WGS) entry which is preliminary data.</text>
</comment>
<dbReference type="KEGG" id="bgj:AWC36_21720"/>
<dbReference type="InterPro" id="IPR048395">
    <property type="entry name" value="Glyco_hydro_31_C"/>
</dbReference>
<accession>A0AAE8ESN7</accession>
<feature type="domain" description="Glycosyl hydrolase family 31 C-terminal" evidence="3">
    <location>
        <begin position="861"/>
        <end position="973"/>
    </location>
</feature>
<dbReference type="InterPro" id="IPR000322">
    <property type="entry name" value="Glyco_hydro_31_TIM"/>
</dbReference>
<dbReference type="PANTHER" id="PTHR22762">
    <property type="entry name" value="ALPHA-GLUCOSIDASE"/>
    <property type="match status" value="1"/>
</dbReference>
<evidence type="ECO:0000256" key="1">
    <source>
        <dbReference type="ARBA" id="ARBA00007806"/>
    </source>
</evidence>
<dbReference type="RefSeq" id="WP_095835479.1">
    <property type="nucleotide sequence ID" value="NZ_CP014137.1"/>
</dbReference>
<sequence>MNNRELPNEWRAYNTYDYVPVEEWSVGDDIELYSVNWDGKPHSPKGFDTDWTIYINAKAKTKSGAENNERDVCLILQVTSCEKDAFRVRFSPSAASIADYPDKVYGPVVAERLSHIRQHEQAAGYKPILRWNRNGAAIQLRAIQIQFVRAEDDSLAIQVKRLADGAVTDISSGPLFHAKPGVGTVANMKRKAESATHYFGLGEILHYNLTGKHNPETGTAKDECYGYQGFSQLDHNGAQVTCYNYDNLWYNQPEVFPRSVPYKEAFKATANVPLYLNAPFYIERASINERQQFLGVFLDNTGQSYFSFKNASRDKTAVDAGVQQGEFDCHYMFAEQAAGVLDAFTYLMGRGNLGAEAKIGPTLNDRATMPPKYIFGYFQAKYGFPGLLRPQGEQDPLKVYVEDIVEGYRQENIPIEGLGIDIDIQEDKKVFTIKDSFWSSGKAGEGLSVFDWAAQFNLQCQTNITPFIRADKAAYQPGDKAKKQYETAQGLIRNGYCVQNEGEANITKFRGPQNESDYPGLTYTRIGEVNYPDQHVLVLDYGINAQTAERDMIGAVVTDYGNPDAARFWGDQYAYLLKNGLGFVWQDMTVPDAMPHVEDGKNFADTESPRNQFGWSLTGEAPDDDRRRTNTFNWRSFHGQLHLTDPRFGDGRKTPFVELRNFHAYMLAKSTYEYGLAAHEELLKGYKRSYVICRSGYPGLQHYAGHWVGDNASTWHHLQATIPMLLNLGMSGLPIAGTDVGGFAPGEAPEDPGSTLFNDKRNRNHNPMVYDRLVLGAEDVDIGAICEQELMTRWIQAACLLPWMRNHYDAMKPYQEIYHYTSAVTAEGGRTFCDIMAAFIRFRVRWHHLLYDAMYQSTQIGVPVIQAMSLWEGDEEVFSESNRDILATQFFIDRSVLVAPILTRSPKDGAASYTVEKEIYFPKDAQGQAINWYRYNVLEDTVDIEHPFEGGKRIKVSADITELPLFVREGAIIPERHSQSDLKAAFKNIQVMDKFKQPLVLSVYPVGKQAAGDHQLYWDDGGVTRSAERDGVFSVIDIHQARQHAAAEGETQVISVTPRKYDYPLHEFIYFRIRSPQRSARRIAIGASRVDNMAASTDKLFSYQGEAACVDDNGNLWIKARTGQLSAGKPLTVSITL</sequence>
<organism evidence="4 5">
    <name type="scientific">Brenneria goodwinii</name>
    <dbReference type="NCBI Taxonomy" id="1109412"/>
    <lineage>
        <taxon>Bacteria</taxon>
        <taxon>Pseudomonadati</taxon>
        <taxon>Pseudomonadota</taxon>
        <taxon>Gammaproteobacteria</taxon>
        <taxon>Enterobacterales</taxon>
        <taxon>Pectobacteriaceae</taxon>
        <taxon>Brenneria</taxon>
    </lineage>
</organism>
<protein>
    <recommendedName>
        <fullName evidence="6">Alpha-glucosidase</fullName>
    </recommendedName>
</protein>
<dbReference type="AlphaFoldDB" id="A0AAE8ESN7"/>
<dbReference type="PANTHER" id="PTHR22762:SF120">
    <property type="entry name" value="HETEROGLYCAN GLUCOSIDASE 1"/>
    <property type="match status" value="1"/>
</dbReference>
<dbReference type="EMBL" id="MJLX01000012">
    <property type="protein sequence ID" value="RLM27116.1"/>
    <property type="molecule type" value="Genomic_DNA"/>
</dbReference>
<dbReference type="Pfam" id="PF21365">
    <property type="entry name" value="Glyco_hydro_31_3rd"/>
    <property type="match status" value="1"/>
</dbReference>
<name>A0AAE8ESN7_9GAMM</name>
<reference evidence="4 5" key="1">
    <citation type="submission" date="2016-09" db="EMBL/GenBank/DDBJ databases">
        <authorList>
            <person name="Doonan J."/>
            <person name="Pachebat J.A."/>
            <person name="Golyshin P.N."/>
            <person name="Denman S."/>
            <person name="Mcdonald J.E."/>
        </authorList>
    </citation>
    <scope>NUCLEOTIDE SEQUENCE [LARGE SCALE GENOMIC DNA]</scope>
    <source>
        <strain evidence="4 5">FRB141</strain>
    </source>
</reference>
<dbReference type="GO" id="GO:0004553">
    <property type="term" value="F:hydrolase activity, hydrolyzing O-glycosyl compounds"/>
    <property type="evidence" value="ECO:0007669"/>
    <property type="project" value="InterPro"/>
</dbReference>
<dbReference type="Pfam" id="PF01055">
    <property type="entry name" value="Glyco_hydro_31_2nd"/>
    <property type="match status" value="1"/>
</dbReference>
<dbReference type="Gene3D" id="2.60.40.1180">
    <property type="entry name" value="Golgi alpha-mannosidase II"/>
    <property type="match status" value="2"/>
</dbReference>
<dbReference type="GeneID" id="70909445"/>
<proteinExistence type="inferred from homology"/>
<dbReference type="CDD" id="cd14752">
    <property type="entry name" value="GH31_N"/>
    <property type="match status" value="1"/>
</dbReference>
<dbReference type="Gene3D" id="2.60.40.1760">
    <property type="entry name" value="glycosyl hydrolase (family 31)"/>
    <property type="match status" value="1"/>
</dbReference>
<evidence type="ECO:0008006" key="6">
    <source>
        <dbReference type="Google" id="ProtNLM"/>
    </source>
</evidence>
<dbReference type="GO" id="GO:0030246">
    <property type="term" value="F:carbohydrate binding"/>
    <property type="evidence" value="ECO:0007669"/>
    <property type="project" value="InterPro"/>
</dbReference>
<dbReference type="GO" id="GO:0005975">
    <property type="term" value="P:carbohydrate metabolic process"/>
    <property type="evidence" value="ECO:0007669"/>
    <property type="project" value="InterPro"/>
</dbReference>
<dbReference type="InterPro" id="IPR013780">
    <property type="entry name" value="Glyco_hydro_b"/>
</dbReference>
<gene>
    <name evidence="4" type="ORF">BIY26_06415</name>
</gene>
<dbReference type="InterPro" id="IPR017853">
    <property type="entry name" value="GH"/>
</dbReference>
<dbReference type="InterPro" id="IPR011013">
    <property type="entry name" value="Gal_mutarotase_sf_dom"/>
</dbReference>
<comment type="similarity">
    <text evidence="1">Belongs to the glycosyl hydrolase 31 family.</text>
</comment>
<dbReference type="SUPFAM" id="SSF51445">
    <property type="entry name" value="(Trans)glycosidases"/>
    <property type="match status" value="1"/>
</dbReference>
<dbReference type="SUPFAM" id="SSF74650">
    <property type="entry name" value="Galactose mutarotase-like"/>
    <property type="match status" value="1"/>
</dbReference>
<feature type="domain" description="Glycoside hydrolase family 31 TIM barrel" evidence="2">
    <location>
        <begin position="368"/>
        <end position="852"/>
    </location>
</feature>
<evidence type="ECO:0000313" key="5">
    <source>
        <dbReference type="Proteomes" id="UP000285972"/>
    </source>
</evidence>
<evidence type="ECO:0000259" key="2">
    <source>
        <dbReference type="Pfam" id="PF01055"/>
    </source>
</evidence>
<evidence type="ECO:0000259" key="3">
    <source>
        <dbReference type="Pfam" id="PF21365"/>
    </source>
</evidence>